<feature type="chain" id="PRO_5029657900" evidence="1">
    <location>
        <begin position="27"/>
        <end position="73"/>
    </location>
</feature>
<proteinExistence type="predicted"/>
<reference evidence="2 3" key="1">
    <citation type="submission" date="2020-06" db="EMBL/GenBank/DDBJ databases">
        <title>Transcriptomic and genomic resources for Thalictrum thalictroides and T. hernandezii: Facilitating candidate gene discovery in an emerging model plant lineage.</title>
        <authorList>
            <person name="Arias T."/>
            <person name="Riano-Pachon D.M."/>
            <person name="Di Stilio V.S."/>
        </authorList>
    </citation>
    <scope>NUCLEOTIDE SEQUENCE [LARGE SCALE GENOMIC DNA]</scope>
    <source>
        <strain evidence="3">cv. WT478/WT964</strain>
        <tissue evidence="2">Leaves</tissue>
    </source>
</reference>
<gene>
    <name evidence="2" type="ORF">FRX31_013897</name>
</gene>
<accession>A0A7J6WHS9</accession>
<protein>
    <submittedName>
        <fullName evidence="2">Uncharacterized protein</fullName>
    </submittedName>
</protein>
<keyword evidence="1" id="KW-0732">Signal</keyword>
<dbReference type="EMBL" id="JABWDY010015898">
    <property type="protein sequence ID" value="KAF5196513.1"/>
    <property type="molecule type" value="Genomic_DNA"/>
</dbReference>
<dbReference type="Proteomes" id="UP000554482">
    <property type="component" value="Unassembled WGS sequence"/>
</dbReference>
<dbReference type="AlphaFoldDB" id="A0A7J6WHS9"/>
<sequence>MEGKGVSAAIIIMMLMLPMLVSHTSAIDTAECLNLCPNVCPRNICCSQESPQAAYWYMWRLCFIVPCNWPRRE</sequence>
<keyword evidence="3" id="KW-1185">Reference proteome</keyword>
<name>A0A7J6WHS9_THATH</name>
<comment type="caution">
    <text evidence="2">The sequence shown here is derived from an EMBL/GenBank/DDBJ whole genome shotgun (WGS) entry which is preliminary data.</text>
</comment>
<evidence type="ECO:0000256" key="1">
    <source>
        <dbReference type="SAM" id="SignalP"/>
    </source>
</evidence>
<evidence type="ECO:0000313" key="2">
    <source>
        <dbReference type="EMBL" id="KAF5196513.1"/>
    </source>
</evidence>
<evidence type="ECO:0000313" key="3">
    <source>
        <dbReference type="Proteomes" id="UP000554482"/>
    </source>
</evidence>
<feature type="signal peptide" evidence="1">
    <location>
        <begin position="1"/>
        <end position="26"/>
    </location>
</feature>
<organism evidence="2 3">
    <name type="scientific">Thalictrum thalictroides</name>
    <name type="common">Rue-anemone</name>
    <name type="synonym">Anemone thalictroides</name>
    <dbReference type="NCBI Taxonomy" id="46969"/>
    <lineage>
        <taxon>Eukaryota</taxon>
        <taxon>Viridiplantae</taxon>
        <taxon>Streptophyta</taxon>
        <taxon>Embryophyta</taxon>
        <taxon>Tracheophyta</taxon>
        <taxon>Spermatophyta</taxon>
        <taxon>Magnoliopsida</taxon>
        <taxon>Ranunculales</taxon>
        <taxon>Ranunculaceae</taxon>
        <taxon>Thalictroideae</taxon>
        <taxon>Thalictrum</taxon>
    </lineage>
</organism>